<dbReference type="RefSeq" id="WP_264322896.1">
    <property type="nucleotide sequence ID" value="NZ_JADEXN010000425.1"/>
</dbReference>
<gene>
    <name evidence="1" type="ORF">IQ235_18470</name>
</gene>
<protein>
    <submittedName>
        <fullName evidence="1">Uncharacterized protein</fullName>
    </submittedName>
</protein>
<organism evidence="1 2">
    <name type="scientific">Zarconia navalis LEGE 11467</name>
    <dbReference type="NCBI Taxonomy" id="1828826"/>
    <lineage>
        <taxon>Bacteria</taxon>
        <taxon>Bacillati</taxon>
        <taxon>Cyanobacteriota</taxon>
        <taxon>Cyanophyceae</taxon>
        <taxon>Oscillatoriophycideae</taxon>
        <taxon>Oscillatoriales</taxon>
        <taxon>Oscillatoriales incertae sedis</taxon>
        <taxon>Zarconia</taxon>
        <taxon>Zarconia navalis</taxon>
    </lineage>
</organism>
<evidence type="ECO:0000313" key="1">
    <source>
        <dbReference type="EMBL" id="MBE9042748.1"/>
    </source>
</evidence>
<keyword evidence="2" id="KW-1185">Reference proteome</keyword>
<dbReference type="Proteomes" id="UP000621799">
    <property type="component" value="Unassembled WGS sequence"/>
</dbReference>
<sequence length="66" mass="7309">MNLKLQNIYSVRSFNGGNTSLVSFSTYQTPSRLTNTTHTVMVSANEAIENIDFGNISLLEPVIEDD</sequence>
<accession>A0A928W2I5</accession>
<evidence type="ECO:0000313" key="2">
    <source>
        <dbReference type="Proteomes" id="UP000621799"/>
    </source>
</evidence>
<proteinExistence type="predicted"/>
<dbReference type="AlphaFoldDB" id="A0A928W2I5"/>
<name>A0A928W2I5_9CYAN</name>
<comment type="caution">
    <text evidence="1">The sequence shown here is derived from an EMBL/GenBank/DDBJ whole genome shotgun (WGS) entry which is preliminary data.</text>
</comment>
<reference evidence="1" key="1">
    <citation type="submission" date="2020-10" db="EMBL/GenBank/DDBJ databases">
        <authorList>
            <person name="Castelo-Branco R."/>
            <person name="Eusebio N."/>
            <person name="Adriana R."/>
            <person name="Vieira A."/>
            <person name="Brugerolle De Fraissinette N."/>
            <person name="Rezende De Castro R."/>
            <person name="Schneider M.P."/>
            <person name="Vasconcelos V."/>
            <person name="Leao P.N."/>
        </authorList>
    </citation>
    <scope>NUCLEOTIDE SEQUENCE</scope>
    <source>
        <strain evidence="1">LEGE 11467</strain>
    </source>
</reference>
<dbReference type="EMBL" id="JADEXN010000425">
    <property type="protein sequence ID" value="MBE9042748.1"/>
    <property type="molecule type" value="Genomic_DNA"/>
</dbReference>